<evidence type="ECO:0000313" key="1">
    <source>
        <dbReference type="EMBL" id="MFD0851510.1"/>
    </source>
</evidence>
<sequence>MVLVRDWNGSVAFITGGGQGIGLGIARALGKRGVRLALADIDEAALTRSE</sequence>
<protein>
    <submittedName>
        <fullName evidence="1">SDR family NAD(P)-dependent oxidoreductase</fullName>
    </submittedName>
</protein>
<reference evidence="2" key="1">
    <citation type="journal article" date="2019" name="Int. J. Syst. Evol. Microbiol.">
        <title>The Global Catalogue of Microorganisms (GCM) 10K type strain sequencing project: providing services to taxonomists for standard genome sequencing and annotation.</title>
        <authorList>
            <consortium name="The Broad Institute Genomics Platform"/>
            <consortium name="The Broad Institute Genome Sequencing Center for Infectious Disease"/>
            <person name="Wu L."/>
            <person name="Ma J."/>
        </authorList>
    </citation>
    <scope>NUCLEOTIDE SEQUENCE [LARGE SCALE GENOMIC DNA]</scope>
    <source>
        <strain evidence="2">JCM 31696</strain>
    </source>
</reference>
<dbReference type="Pfam" id="PF00106">
    <property type="entry name" value="adh_short"/>
    <property type="match status" value="1"/>
</dbReference>
<dbReference type="Proteomes" id="UP001597083">
    <property type="component" value="Unassembled WGS sequence"/>
</dbReference>
<comment type="caution">
    <text evidence="1">The sequence shown here is derived from an EMBL/GenBank/DDBJ whole genome shotgun (WGS) entry which is preliminary data.</text>
</comment>
<dbReference type="InterPro" id="IPR002347">
    <property type="entry name" value="SDR_fam"/>
</dbReference>
<name>A0ABW3CAL0_9ACTN</name>
<feature type="non-terminal residue" evidence="1">
    <location>
        <position position="50"/>
    </location>
</feature>
<organism evidence="1 2">
    <name type="scientific">Actinomadura adrarensis</name>
    <dbReference type="NCBI Taxonomy" id="1819600"/>
    <lineage>
        <taxon>Bacteria</taxon>
        <taxon>Bacillati</taxon>
        <taxon>Actinomycetota</taxon>
        <taxon>Actinomycetes</taxon>
        <taxon>Streptosporangiales</taxon>
        <taxon>Thermomonosporaceae</taxon>
        <taxon>Actinomadura</taxon>
    </lineage>
</organism>
<dbReference type="InterPro" id="IPR036291">
    <property type="entry name" value="NAD(P)-bd_dom_sf"/>
</dbReference>
<proteinExistence type="predicted"/>
<accession>A0ABW3CAL0</accession>
<keyword evidence="2" id="KW-1185">Reference proteome</keyword>
<gene>
    <name evidence="1" type="ORF">ACFQ07_04730</name>
</gene>
<evidence type="ECO:0000313" key="2">
    <source>
        <dbReference type="Proteomes" id="UP001597083"/>
    </source>
</evidence>
<dbReference type="SUPFAM" id="SSF51735">
    <property type="entry name" value="NAD(P)-binding Rossmann-fold domains"/>
    <property type="match status" value="1"/>
</dbReference>
<dbReference type="Gene3D" id="3.40.50.720">
    <property type="entry name" value="NAD(P)-binding Rossmann-like Domain"/>
    <property type="match status" value="1"/>
</dbReference>
<dbReference type="EMBL" id="JBHTIR010000539">
    <property type="protein sequence ID" value="MFD0851510.1"/>
    <property type="molecule type" value="Genomic_DNA"/>
</dbReference>